<accession>A0A9Q4EYJ2</accession>
<organism evidence="1 2">
    <name type="scientific">Mediterraneibacter gnavus</name>
    <name type="common">Ruminococcus gnavus</name>
    <dbReference type="NCBI Taxonomy" id="33038"/>
    <lineage>
        <taxon>Bacteria</taxon>
        <taxon>Bacillati</taxon>
        <taxon>Bacillota</taxon>
        <taxon>Clostridia</taxon>
        <taxon>Lachnospirales</taxon>
        <taxon>Lachnospiraceae</taxon>
        <taxon>Mediterraneibacter</taxon>
    </lineage>
</organism>
<evidence type="ECO:0000313" key="2">
    <source>
        <dbReference type="Proteomes" id="UP001079535"/>
    </source>
</evidence>
<comment type="caution">
    <text evidence="1">The sequence shown here is derived from an EMBL/GenBank/DDBJ whole genome shotgun (WGS) entry which is preliminary data.</text>
</comment>
<dbReference type="Proteomes" id="UP001079535">
    <property type="component" value="Unassembled WGS sequence"/>
</dbReference>
<sequence length="146" mass="17283">MEYDALLQTVEDTNKLVREIYSDIWYYTHLYEDLKEQFDEINRHFKYGNEKGIVVVNPKGDHFVDTDKGRKCVHDCFYIYKNGREYKVKGVLLGGKDNDPGAVFEAEQDKDDEDIIKLKETYMDKYREKNVNKYVINLKSCSCVKI</sequence>
<reference evidence="1" key="1">
    <citation type="submission" date="2022-11" db="EMBL/GenBank/DDBJ databases">
        <title>Temperate bacteriophages infecting mucin-degrading bacterium Ruminococcus gnavus from the human gut.</title>
        <authorList>
            <person name="Buttimer C."/>
        </authorList>
    </citation>
    <scope>NUCLEOTIDE SEQUENCE</scope>
    <source>
        <strain evidence="1">CCUG 49994</strain>
    </source>
</reference>
<protein>
    <submittedName>
        <fullName evidence="1">Uncharacterized protein</fullName>
    </submittedName>
</protein>
<proteinExistence type="predicted"/>
<gene>
    <name evidence="1" type="ORF">OZZ17_03720</name>
</gene>
<dbReference type="RefSeq" id="WP_147417294.1">
    <property type="nucleotide sequence ID" value="NZ_BAABXV010000001.1"/>
</dbReference>
<dbReference type="EMBL" id="JAPRAY010000003">
    <property type="protein sequence ID" value="MCZ0666645.1"/>
    <property type="molecule type" value="Genomic_DNA"/>
</dbReference>
<evidence type="ECO:0000313" key="1">
    <source>
        <dbReference type="EMBL" id="MCZ0666645.1"/>
    </source>
</evidence>
<name>A0A9Q4EYJ2_MEDGN</name>
<dbReference type="AlphaFoldDB" id="A0A9Q4EYJ2"/>